<organism evidence="5 6">
    <name type="scientific">Hufsiella ginkgonis</name>
    <dbReference type="NCBI Taxonomy" id="2695274"/>
    <lineage>
        <taxon>Bacteria</taxon>
        <taxon>Pseudomonadati</taxon>
        <taxon>Bacteroidota</taxon>
        <taxon>Sphingobacteriia</taxon>
        <taxon>Sphingobacteriales</taxon>
        <taxon>Sphingobacteriaceae</taxon>
        <taxon>Hufsiella</taxon>
    </lineage>
</organism>
<evidence type="ECO:0000313" key="5">
    <source>
        <dbReference type="EMBL" id="MXV15185.1"/>
    </source>
</evidence>
<dbReference type="EMBL" id="WVHS01000002">
    <property type="protein sequence ID" value="MXV15185.1"/>
    <property type="molecule type" value="Genomic_DNA"/>
</dbReference>
<gene>
    <name evidence="5" type="ORF">GS398_07725</name>
</gene>
<proteinExistence type="inferred from homology"/>
<dbReference type="AlphaFoldDB" id="A0A7K1XW14"/>
<dbReference type="PRINTS" id="PR00080">
    <property type="entry name" value="SDRFAMILY"/>
</dbReference>
<dbReference type="PANTHER" id="PTHR44196:SF1">
    <property type="entry name" value="DEHYDROGENASE_REDUCTASE SDR FAMILY MEMBER 7B"/>
    <property type="match status" value="1"/>
</dbReference>
<dbReference type="Proteomes" id="UP000451233">
    <property type="component" value="Unassembled WGS sequence"/>
</dbReference>
<sequence>MKDPFPLKDKTVVITGASSGVGRAAALEFAVTGARLVLAARNEAALGALIEECEAAGGHAIAVVTDVTEPANMIRLAEAANRYGGAIDVWINNAGVLAAGEFDKTPVEIHTHVIKTNLLGYLYGAHAVLPYFRDQQKGILINNISVGGYLPVPYGVGYSASKFGLRGFSQALKAELSRLPGIVICDLYPAFLDTPGIQHAANFTGKQLKPAPPVYDPRRVAQAMVSLAKNPRSNKSVGSIAALLRISYGLFPVLTRNITRAVIGHYLKQADPIPVTSGNVFDPLKFGTSTHGGWGLPGKPRAHRKYLAGGLLLIAAFSGFALLKNKR</sequence>
<dbReference type="Pfam" id="PF00106">
    <property type="entry name" value="adh_short"/>
    <property type="match status" value="1"/>
</dbReference>
<evidence type="ECO:0000313" key="6">
    <source>
        <dbReference type="Proteomes" id="UP000451233"/>
    </source>
</evidence>
<dbReference type="SUPFAM" id="SSF51735">
    <property type="entry name" value="NAD(P)-binding Rossmann-fold domains"/>
    <property type="match status" value="1"/>
</dbReference>
<reference evidence="5 6" key="1">
    <citation type="submission" date="2019-11" db="EMBL/GenBank/DDBJ databases">
        <title>Pedobacter sp. HMF7056 Genome sequencing and assembly.</title>
        <authorList>
            <person name="Kang H."/>
            <person name="Kim H."/>
            <person name="Joh K."/>
        </authorList>
    </citation>
    <scope>NUCLEOTIDE SEQUENCE [LARGE SCALE GENOMIC DNA]</scope>
    <source>
        <strain evidence="5 6">HMF7056</strain>
    </source>
</reference>
<dbReference type="InterPro" id="IPR002347">
    <property type="entry name" value="SDR_fam"/>
</dbReference>
<keyword evidence="4" id="KW-0472">Membrane</keyword>
<protein>
    <submittedName>
        <fullName evidence="5">SDR family oxidoreductase</fullName>
    </submittedName>
</protein>
<dbReference type="RefSeq" id="WP_160906197.1">
    <property type="nucleotide sequence ID" value="NZ_WVHS01000002.1"/>
</dbReference>
<dbReference type="PRINTS" id="PR00081">
    <property type="entry name" value="GDHRDH"/>
</dbReference>
<keyword evidence="4" id="KW-0812">Transmembrane</keyword>
<dbReference type="NCBIfam" id="NF004792">
    <property type="entry name" value="PRK06139.1"/>
    <property type="match status" value="1"/>
</dbReference>
<accession>A0A7K1XW14</accession>
<evidence type="ECO:0000256" key="4">
    <source>
        <dbReference type="SAM" id="Phobius"/>
    </source>
</evidence>
<dbReference type="PANTHER" id="PTHR44196">
    <property type="entry name" value="DEHYDROGENASE/REDUCTASE SDR FAMILY MEMBER 7B"/>
    <property type="match status" value="1"/>
</dbReference>
<keyword evidence="6" id="KW-1185">Reference proteome</keyword>
<dbReference type="GO" id="GO:0016020">
    <property type="term" value="C:membrane"/>
    <property type="evidence" value="ECO:0007669"/>
    <property type="project" value="TreeGrafter"/>
</dbReference>
<keyword evidence="4" id="KW-1133">Transmembrane helix</keyword>
<evidence type="ECO:0000256" key="1">
    <source>
        <dbReference type="ARBA" id="ARBA00006484"/>
    </source>
</evidence>
<keyword evidence="2" id="KW-0560">Oxidoreductase</keyword>
<comment type="similarity">
    <text evidence="1 3">Belongs to the short-chain dehydrogenases/reductases (SDR) family.</text>
</comment>
<feature type="transmembrane region" description="Helical" evidence="4">
    <location>
        <begin position="306"/>
        <end position="323"/>
    </location>
</feature>
<dbReference type="Gene3D" id="3.40.50.720">
    <property type="entry name" value="NAD(P)-binding Rossmann-like Domain"/>
    <property type="match status" value="1"/>
</dbReference>
<dbReference type="GO" id="GO:0016491">
    <property type="term" value="F:oxidoreductase activity"/>
    <property type="evidence" value="ECO:0007669"/>
    <property type="project" value="UniProtKB-KW"/>
</dbReference>
<evidence type="ECO:0000256" key="2">
    <source>
        <dbReference type="ARBA" id="ARBA00023002"/>
    </source>
</evidence>
<evidence type="ECO:0000256" key="3">
    <source>
        <dbReference type="RuleBase" id="RU000363"/>
    </source>
</evidence>
<name>A0A7K1XW14_9SPHI</name>
<comment type="caution">
    <text evidence="5">The sequence shown here is derived from an EMBL/GenBank/DDBJ whole genome shotgun (WGS) entry which is preliminary data.</text>
</comment>
<dbReference type="InterPro" id="IPR036291">
    <property type="entry name" value="NAD(P)-bd_dom_sf"/>
</dbReference>